<evidence type="ECO:0000313" key="3">
    <source>
        <dbReference type="Proteomes" id="UP000242770"/>
    </source>
</evidence>
<accession>A0A0F7S9Z1</accession>
<name>A0A0F7S9Z1_9BASI</name>
<feature type="region of interest" description="Disordered" evidence="1">
    <location>
        <begin position="1"/>
        <end position="52"/>
    </location>
</feature>
<keyword evidence="3" id="KW-1185">Reference proteome</keyword>
<gene>
    <name evidence="2" type="primary">SSCI68680.1</name>
</gene>
<evidence type="ECO:0000313" key="2">
    <source>
        <dbReference type="EMBL" id="CDW99081.1"/>
    </source>
</evidence>
<reference evidence="3" key="1">
    <citation type="submission" date="2014-06" db="EMBL/GenBank/DDBJ databases">
        <authorList>
            <person name="Berkman P.J."/>
        </authorList>
    </citation>
    <scope>NUCLEOTIDE SEQUENCE [LARGE SCALE GENOMIC DNA]</scope>
</reference>
<dbReference type="Proteomes" id="UP000242770">
    <property type="component" value="Unassembled WGS sequence"/>
</dbReference>
<proteinExistence type="predicted"/>
<feature type="compositionally biased region" description="Basic and acidic residues" evidence="1">
    <location>
        <begin position="1"/>
        <end position="16"/>
    </location>
</feature>
<evidence type="ECO:0000256" key="1">
    <source>
        <dbReference type="SAM" id="MobiDB-lite"/>
    </source>
</evidence>
<dbReference type="AlphaFoldDB" id="A0A0F7S9Z1"/>
<protein>
    <submittedName>
        <fullName evidence="2">Uncharacterized protein</fullName>
    </submittedName>
</protein>
<dbReference type="STRING" id="49012.A0A0F7S9Z1"/>
<organism evidence="2 3">
    <name type="scientific">Sporisorium scitamineum</name>
    <dbReference type="NCBI Taxonomy" id="49012"/>
    <lineage>
        <taxon>Eukaryota</taxon>
        <taxon>Fungi</taxon>
        <taxon>Dikarya</taxon>
        <taxon>Basidiomycota</taxon>
        <taxon>Ustilaginomycotina</taxon>
        <taxon>Ustilaginomycetes</taxon>
        <taxon>Ustilaginales</taxon>
        <taxon>Ustilaginaceae</taxon>
        <taxon>Sporisorium</taxon>
    </lineage>
</organism>
<dbReference type="EMBL" id="CCFA01004094">
    <property type="protein sequence ID" value="CDW99081.1"/>
    <property type="molecule type" value="Genomic_DNA"/>
</dbReference>
<sequence>MLVDMEDHASVARVPDEFPTLSNPLKLLAQASSDESERRMRARRGGVESGTC</sequence>